<name>A0A1M4V3Q1_9FIRM</name>
<reference evidence="2" key="1">
    <citation type="submission" date="2016-11" db="EMBL/GenBank/DDBJ databases">
        <authorList>
            <person name="Varghese N."/>
            <person name="Submissions S."/>
        </authorList>
    </citation>
    <scope>NUCLEOTIDE SEQUENCE [LARGE SCALE GENOMIC DNA]</scope>
    <source>
        <strain evidence="2">DSM 18095</strain>
    </source>
</reference>
<dbReference type="Proteomes" id="UP000184114">
    <property type="component" value="Unassembled WGS sequence"/>
</dbReference>
<accession>A0A1M4V3Q1</accession>
<gene>
    <name evidence="1" type="ORF">SAMN02745784_01331</name>
</gene>
<dbReference type="STRING" id="1123404.SAMN02745784_01331"/>
<evidence type="ECO:0000313" key="2">
    <source>
        <dbReference type="Proteomes" id="UP000184114"/>
    </source>
</evidence>
<dbReference type="AlphaFoldDB" id="A0A1M4V3Q1"/>
<keyword evidence="2" id="KW-1185">Reference proteome</keyword>
<organism evidence="1 2">
    <name type="scientific">Tissierella praeacuta DSM 18095</name>
    <dbReference type="NCBI Taxonomy" id="1123404"/>
    <lineage>
        <taxon>Bacteria</taxon>
        <taxon>Bacillati</taxon>
        <taxon>Bacillota</taxon>
        <taxon>Tissierellia</taxon>
        <taxon>Tissierellales</taxon>
        <taxon>Tissierellaceae</taxon>
        <taxon>Tissierella</taxon>
    </lineage>
</organism>
<sequence>MNRIDIEELYWSDLNKLLNKSEEEIDTVNIFFKMYKTICATWV</sequence>
<dbReference type="RefSeq" id="WP_268807665.1">
    <property type="nucleotide sequence ID" value="NZ_FQTY01000004.1"/>
</dbReference>
<dbReference type="EMBL" id="FQTY01000004">
    <property type="protein sequence ID" value="SHE63606.1"/>
    <property type="molecule type" value="Genomic_DNA"/>
</dbReference>
<proteinExistence type="predicted"/>
<protein>
    <submittedName>
        <fullName evidence="1">Uncharacterized protein</fullName>
    </submittedName>
</protein>
<evidence type="ECO:0000313" key="1">
    <source>
        <dbReference type="EMBL" id="SHE63606.1"/>
    </source>
</evidence>
<dbReference type="GeneID" id="90996773"/>